<evidence type="ECO:0000256" key="2">
    <source>
        <dbReference type="ARBA" id="ARBA00004933"/>
    </source>
</evidence>
<evidence type="ECO:0000256" key="4">
    <source>
        <dbReference type="ARBA" id="ARBA00022448"/>
    </source>
</evidence>
<dbReference type="InterPro" id="IPR018527">
    <property type="entry name" value="Rubredoxin_Fe_BS"/>
</dbReference>
<comment type="similarity">
    <text evidence="3 8">Belongs to the rubredoxin family.</text>
</comment>
<dbReference type="STRING" id="1818881.A3196_03420"/>
<protein>
    <recommendedName>
        <fullName evidence="8">Rubredoxin</fullName>
    </recommendedName>
</protein>
<dbReference type="InterPro" id="IPR024934">
    <property type="entry name" value="Rubredoxin-like_dom"/>
</dbReference>
<evidence type="ECO:0000256" key="7">
    <source>
        <dbReference type="ARBA" id="ARBA00023004"/>
    </source>
</evidence>
<keyword evidence="12" id="KW-1185">Reference proteome</keyword>
<dbReference type="AlphaFoldDB" id="A0A1E2UYN7"/>
<comment type="function">
    <text evidence="1">Involved in the hydrocarbon hydroxylating system, which transfers electrons from NADH to rubredoxin reductase and then through rubredoxin to alkane 1 monooxygenase.</text>
</comment>
<keyword evidence="6 8" id="KW-0249">Electron transport</keyword>
<dbReference type="CDD" id="cd00730">
    <property type="entry name" value="rubredoxin"/>
    <property type="match status" value="1"/>
</dbReference>
<evidence type="ECO:0000256" key="6">
    <source>
        <dbReference type="ARBA" id="ARBA00022982"/>
    </source>
</evidence>
<keyword evidence="5 8" id="KW-0479">Metal-binding</keyword>
<gene>
    <name evidence="11" type="ORF">A3196_03420</name>
</gene>
<evidence type="ECO:0000256" key="1">
    <source>
        <dbReference type="ARBA" id="ARBA00002792"/>
    </source>
</evidence>
<dbReference type="PANTHER" id="PTHR47627:SF1">
    <property type="entry name" value="RUBREDOXIN-1-RELATED"/>
    <property type="match status" value="1"/>
</dbReference>
<organism evidence="11 12">
    <name type="scientific">Candidatus Thiodiazotropha endoloripes</name>
    <dbReference type="NCBI Taxonomy" id="1818881"/>
    <lineage>
        <taxon>Bacteria</taxon>
        <taxon>Pseudomonadati</taxon>
        <taxon>Pseudomonadota</taxon>
        <taxon>Gammaproteobacteria</taxon>
        <taxon>Chromatiales</taxon>
        <taxon>Sedimenticolaceae</taxon>
        <taxon>Candidatus Thiodiazotropha</taxon>
    </lineage>
</organism>
<dbReference type="Gene3D" id="2.20.28.10">
    <property type="match status" value="1"/>
</dbReference>
<evidence type="ECO:0000256" key="3">
    <source>
        <dbReference type="ARBA" id="ARBA00005337"/>
    </source>
</evidence>
<dbReference type="OrthoDB" id="9808980at2"/>
<comment type="cofactor">
    <cofactor evidence="8 9">
        <name>Fe(3+)</name>
        <dbReference type="ChEBI" id="CHEBI:29034"/>
    </cofactor>
    <text evidence="8 9">Binds 1 Fe(3+) ion per subunit.</text>
</comment>
<dbReference type="PROSITE" id="PS00202">
    <property type="entry name" value="RUBREDOXIN"/>
    <property type="match status" value="1"/>
</dbReference>
<feature type="binding site" evidence="9">
    <location>
        <position position="42"/>
    </location>
    <ligand>
        <name>Fe cation</name>
        <dbReference type="ChEBI" id="CHEBI:24875"/>
    </ligand>
</feature>
<feature type="binding site" evidence="9">
    <location>
        <position position="9"/>
    </location>
    <ligand>
        <name>Fe cation</name>
        <dbReference type="ChEBI" id="CHEBI:24875"/>
    </ligand>
</feature>
<keyword evidence="7 8" id="KW-0408">Iron</keyword>
<dbReference type="GO" id="GO:0005506">
    <property type="term" value="F:iron ion binding"/>
    <property type="evidence" value="ECO:0007669"/>
    <property type="project" value="InterPro"/>
</dbReference>
<evidence type="ECO:0000313" key="11">
    <source>
        <dbReference type="EMBL" id="ODB95890.1"/>
    </source>
</evidence>
<dbReference type="PIRSF" id="PIRSF000071">
    <property type="entry name" value="Rubredoxin"/>
    <property type="match status" value="1"/>
</dbReference>
<evidence type="ECO:0000256" key="9">
    <source>
        <dbReference type="PIRSR" id="PIRSR000071-1"/>
    </source>
</evidence>
<dbReference type="PANTHER" id="PTHR47627">
    <property type="entry name" value="RUBREDOXIN"/>
    <property type="match status" value="1"/>
</dbReference>
<comment type="pathway">
    <text evidence="2">Hydrocarbon metabolism; alkane degradation.</text>
</comment>
<dbReference type="FunFam" id="2.20.28.10:FF:000001">
    <property type="entry name" value="Rubredoxin"/>
    <property type="match status" value="1"/>
</dbReference>
<keyword evidence="4 8" id="KW-0813">Transport</keyword>
<dbReference type="GO" id="GO:0009055">
    <property type="term" value="F:electron transfer activity"/>
    <property type="evidence" value="ECO:0007669"/>
    <property type="project" value="InterPro"/>
</dbReference>
<proteinExistence type="inferred from homology"/>
<feature type="binding site" evidence="9">
    <location>
        <position position="39"/>
    </location>
    <ligand>
        <name>Fe cation</name>
        <dbReference type="ChEBI" id="CHEBI:24875"/>
    </ligand>
</feature>
<evidence type="ECO:0000313" key="12">
    <source>
        <dbReference type="Proteomes" id="UP000094849"/>
    </source>
</evidence>
<dbReference type="GO" id="GO:0043448">
    <property type="term" value="P:alkane catabolic process"/>
    <property type="evidence" value="ECO:0007669"/>
    <property type="project" value="TreeGrafter"/>
</dbReference>
<reference evidence="11 12" key="1">
    <citation type="submission" date="2016-03" db="EMBL/GenBank/DDBJ databases">
        <title>Chemosynthetic sulphur-oxidizing symbionts of marine invertebrate animals are capable of nitrogen fixation.</title>
        <authorList>
            <person name="Petersen J.M."/>
            <person name="Kemper A."/>
            <person name="Gruber-Vodicka H."/>
            <person name="Cardini U."/>
            <person name="Geest Mvander."/>
            <person name="Kleiner M."/>
            <person name="Bulgheresi S."/>
            <person name="Fussmann M."/>
            <person name="Herbold C."/>
            <person name="Seah B.K.B."/>
            <person name="Antony C.Paul."/>
            <person name="Liu D."/>
            <person name="Belitz A."/>
            <person name="Weber M."/>
        </authorList>
    </citation>
    <scope>NUCLEOTIDE SEQUENCE [LARGE SCALE GENOMIC DNA]</scope>
    <source>
        <strain evidence="11">G_D</strain>
    </source>
</reference>
<dbReference type="InterPro" id="IPR050526">
    <property type="entry name" value="Rubredoxin_ET"/>
</dbReference>
<sequence>MKKYQCIVCGFIYDEAEGLPEEGIAAGTRWSEIPDDWECPECGVSKADFEMVEMVA</sequence>
<dbReference type="InterPro" id="IPR024922">
    <property type="entry name" value="Rubredoxin"/>
</dbReference>
<accession>A0A1E2UYN7</accession>
<dbReference type="InterPro" id="IPR024935">
    <property type="entry name" value="Rubredoxin_dom"/>
</dbReference>
<dbReference type="SUPFAM" id="SSF57802">
    <property type="entry name" value="Rubredoxin-like"/>
    <property type="match status" value="1"/>
</dbReference>
<evidence type="ECO:0000259" key="10">
    <source>
        <dbReference type="PROSITE" id="PS50903"/>
    </source>
</evidence>
<dbReference type="PRINTS" id="PR00163">
    <property type="entry name" value="RUBREDOXIN"/>
</dbReference>
<dbReference type="Proteomes" id="UP000094849">
    <property type="component" value="Unassembled WGS sequence"/>
</dbReference>
<dbReference type="PROSITE" id="PS50903">
    <property type="entry name" value="RUBREDOXIN_LIKE"/>
    <property type="match status" value="1"/>
</dbReference>
<evidence type="ECO:0000256" key="8">
    <source>
        <dbReference type="PIRNR" id="PIRNR000071"/>
    </source>
</evidence>
<feature type="binding site" evidence="9">
    <location>
        <position position="6"/>
    </location>
    <ligand>
        <name>Fe cation</name>
        <dbReference type="ChEBI" id="CHEBI:24875"/>
    </ligand>
</feature>
<name>A0A1E2UYN7_9GAMM</name>
<dbReference type="EMBL" id="LVJZ01000003">
    <property type="protein sequence ID" value="ODB95890.1"/>
    <property type="molecule type" value="Genomic_DNA"/>
</dbReference>
<evidence type="ECO:0000256" key="5">
    <source>
        <dbReference type="ARBA" id="ARBA00022723"/>
    </source>
</evidence>
<comment type="caution">
    <text evidence="11">The sequence shown here is derived from an EMBL/GenBank/DDBJ whole genome shotgun (WGS) entry which is preliminary data.</text>
</comment>
<dbReference type="Pfam" id="PF00301">
    <property type="entry name" value="Rubredoxin"/>
    <property type="match status" value="1"/>
</dbReference>
<dbReference type="RefSeq" id="WP_068988782.1">
    <property type="nucleotide sequence ID" value="NZ_LVJX01000004.1"/>
</dbReference>
<feature type="domain" description="Rubredoxin-like" evidence="10">
    <location>
        <begin position="1"/>
        <end position="52"/>
    </location>
</feature>